<feature type="compositionally biased region" description="Polar residues" evidence="1">
    <location>
        <begin position="694"/>
        <end position="708"/>
    </location>
</feature>
<evidence type="ECO:0000256" key="1">
    <source>
        <dbReference type="SAM" id="MobiDB-lite"/>
    </source>
</evidence>
<dbReference type="AlphaFoldDB" id="A0AAD1X5U9"/>
<feature type="region of interest" description="Disordered" evidence="1">
    <location>
        <begin position="171"/>
        <end position="230"/>
    </location>
</feature>
<evidence type="ECO:0000313" key="3">
    <source>
        <dbReference type="Proteomes" id="UP001295684"/>
    </source>
</evidence>
<feature type="compositionally biased region" description="Basic and acidic residues" evidence="1">
    <location>
        <begin position="203"/>
        <end position="218"/>
    </location>
</feature>
<feature type="compositionally biased region" description="Basic residues" evidence="1">
    <location>
        <begin position="326"/>
        <end position="338"/>
    </location>
</feature>
<name>A0AAD1X5U9_EUPCR</name>
<reference evidence="2" key="1">
    <citation type="submission" date="2023-07" db="EMBL/GenBank/DDBJ databases">
        <authorList>
            <consortium name="AG Swart"/>
            <person name="Singh M."/>
            <person name="Singh A."/>
            <person name="Seah K."/>
            <person name="Emmerich C."/>
        </authorList>
    </citation>
    <scope>NUCLEOTIDE SEQUENCE</scope>
    <source>
        <strain evidence="2">DP1</strain>
    </source>
</reference>
<accession>A0AAD1X5U9</accession>
<feature type="region of interest" description="Disordered" evidence="1">
    <location>
        <begin position="1"/>
        <end position="20"/>
    </location>
</feature>
<feature type="compositionally biased region" description="Polar residues" evidence="1">
    <location>
        <begin position="355"/>
        <end position="365"/>
    </location>
</feature>
<dbReference type="EMBL" id="CAMPGE010000123">
    <property type="protein sequence ID" value="CAI2358846.1"/>
    <property type="molecule type" value="Genomic_DNA"/>
</dbReference>
<organism evidence="2 3">
    <name type="scientific">Euplotes crassus</name>
    <dbReference type="NCBI Taxonomy" id="5936"/>
    <lineage>
        <taxon>Eukaryota</taxon>
        <taxon>Sar</taxon>
        <taxon>Alveolata</taxon>
        <taxon>Ciliophora</taxon>
        <taxon>Intramacronucleata</taxon>
        <taxon>Spirotrichea</taxon>
        <taxon>Hypotrichia</taxon>
        <taxon>Euplotida</taxon>
        <taxon>Euplotidae</taxon>
        <taxon>Moneuplotes</taxon>
    </lineage>
</organism>
<keyword evidence="3" id="KW-1185">Reference proteome</keyword>
<protein>
    <submittedName>
        <fullName evidence="2">Uncharacterized protein</fullName>
    </submittedName>
</protein>
<proteinExistence type="predicted"/>
<sequence>MQHRDHRRTEKYQYQNPEDERCKENSLSYIHDGIEVSYMYESDPDPADELAYYPKTSPTTPEVLHEMKQFSSYGPSQVVKKKNGSACGINQDFCNNYLEKAEGDTYSHIERMNQTTKELSIQDVCGEYEYEYEEPSTIKCRKLKKDLSYDQCSEKDGLTDYQEIKEQRIAQNQKYRNHRSSRSVRREQAQEDSEDGYITPRNNDCDQKDYHQEDDFHKTSTNCRRRSMSRSKGHIDTLYNKLNDQDEDLPAEKDNPTSVHQGACYTFYEPVFIPQNAELKLKNHKYSSPFIQMRRSIDLDDRCKIKPSIEQNQEVIEIPIDQPKQRDKKKKNKKKRSLYRGSPPHLGEVEEDPKPSSTPRLGRNSNYDDRNTPVKLNLATRATIDRIEEERKHIKFDNKEDQIQYDLQKMKKVIYLESFNSFPPDSDLYESTEQAIYKLRDLVDTLEQDYSCHKWSNVNTLFKAERKIDDCIQEYRYNYRVNTYFNQLKEILKFKIDQQWMSKSGVSLFKSIEKKNTKASIQVSSKKEDSKECINIINDASNPKGTSPPTSQDAQVPTTAKLSSKLSSKTCPKNLKISKKKIKLCKSSKLKKLNRAIVGSSCGKFVKIKKSDLQVENNVSNVSSAGVEFSVSYNCGNEGSPGASQKVSNILEGIEDSQESLKTEEIRENRIVQCEGIEILGEKKQEPERKGSIGSETGSTDSNAKKSV</sequence>
<evidence type="ECO:0000313" key="2">
    <source>
        <dbReference type="EMBL" id="CAI2358846.1"/>
    </source>
</evidence>
<dbReference type="Proteomes" id="UP001295684">
    <property type="component" value="Unassembled WGS sequence"/>
</dbReference>
<feature type="compositionally biased region" description="Basic and acidic residues" evidence="1">
    <location>
        <begin position="682"/>
        <end position="691"/>
    </location>
</feature>
<feature type="compositionally biased region" description="Polar residues" evidence="1">
    <location>
        <begin position="538"/>
        <end position="560"/>
    </location>
</feature>
<gene>
    <name evidence="2" type="ORF">ECRASSUSDP1_LOCUS129</name>
</gene>
<feature type="region of interest" description="Disordered" evidence="1">
    <location>
        <begin position="682"/>
        <end position="708"/>
    </location>
</feature>
<feature type="region of interest" description="Disordered" evidence="1">
    <location>
        <begin position="314"/>
        <end position="374"/>
    </location>
</feature>
<feature type="region of interest" description="Disordered" evidence="1">
    <location>
        <begin position="538"/>
        <end position="561"/>
    </location>
</feature>
<comment type="caution">
    <text evidence="2">The sequence shown here is derived from an EMBL/GenBank/DDBJ whole genome shotgun (WGS) entry which is preliminary data.</text>
</comment>